<keyword evidence="4 12" id="KW-0808">Transferase</keyword>
<dbReference type="InterPro" id="IPR050244">
    <property type="entry name" value="Auton_GlycylRad_Cofactor"/>
</dbReference>
<dbReference type="PANTHER" id="PTHR30191">
    <property type="entry name" value="FORMATE ACETYLTRANSFERASE"/>
    <property type="match status" value="1"/>
</dbReference>
<dbReference type="Pfam" id="PF02901">
    <property type="entry name" value="PFL-like"/>
    <property type="match status" value="1"/>
</dbReference>
<organism evidence="15 16">
    <name type="scientific">Photobacterium leiognathi</name>
    <dbReference type="NCBI Taxonomy" id="553611"/>
    <lineage>
        <taxon>Bacteria</taxon>
        <taxon>Pseudomonadati</taxon>
        <taxon>Pseudomonadota</taxon>
        <taxon>Gammaproteobacteria</taxon>
        <taxon>Vibrionales</taxon>
        <taxon>Vibrionaceae</taxon>
        <taxon>Photobacterium</taxon>
    </lineage>
</organism>
<comment type="caution">
    <text evidence="15">The sequence shown here is derived from an EMBL/GenBank/DDBJ whole genome shotgun (WGS) entry which is preliminary data.</text>
</comment>
<keyword evidence="5 10" id="KW-0556">Organic radical</keyword>
<dbReference type="STRING" id="553611.GCA_001557755_03920"/>
<keyword evidence="12" id="KW-0313">Glucose metabolism</keyword>
<evidence type="ECO:0000256" key="12">
    <source>
        <dbReference type="RuleBase" id="RU368075"/>
    </source>
</evidence>
<feature type="active site" description="Cysteine radical intermediate" evidence="9">
    <location>
        <position position="417"/>
    </location>
</feature>
<evidence type="ECO:0000256" key="2">
    <source>
        <dbReference type="ARBA" id="ARBA00008375"/>
    </source>
</evidence>
<evidence type="ECO:0000256" key="5">
    <source>
        <dbReference type="ARBA" id="ARBA00022818"/>
    </source>
</evidence>
<evidence type="ECO:0000256" key="8">
    <source>
        <dbReference type="ARBA" id="ARBA00049029"/>
    </source>
</evidence>
<dbReference type="EMBL" id="PYOJ01000012">
    <property type="protein sequence ID" value="PSV89610.1"/>
    <property type="molecule type" value="Genomic_DNA"/>
</dbReference>
<comment type="similarity">
    <text evidence="2 12">Belongs to the glycyl radical enzyme (GRE) family. PFL subfamily.</text>
</comment>
<dbReference type="OrthoDB" id="9803969at2"/>
<dbReference type="SUPFAM" id="SSF51998">
    <property type="entry name" value="PFL-like glycyl radical enzymes"/>
    <property type="match status" value="1"/>
</dbReference>
<protein>
    <recommendedName>
        <fullName evidence="12">Formate acetyltransferase</fullName>
        <ecNumber evidence="12">2.3.1.54</ecNumber>
    </recommendedName>
    <alternativeName>
        <fullName evidence="12">Pyruvate formate-lyase</fullName>
    </alternativeName>
</protein>
<evidence type="ECO:0000313" key="15">
    <source>
        <dbReference type="EMBL" id="PSV89610.1"/>
    </source>
</evidence>
<dbReference type="PROSITE" id="PS51554">
    <property type="entry name" value="PFL"/>
    <property type="match status" value="1"/>
</dbReference>
<accession>A0A2T3M9U0</accession>
<dbReference type="Proteomes" id="UP000240410">
    <property type="component" value="Unassembled WGS sequence"/>
</dbReference>
<evidence type="ECO:0000259" key="14">
    <source>
        <dbReference type="PROSITE" id="PS51554"/>
    </source>
</evidence>
<comment type="catalytic activity">
    <reaction evidence="8 12">
        <text>formate + acetyl-CoA = pyruvate + CoA</text>
        <dbReference type="Rhea" id="RHEA:11844"/>
        <dbReference type="ChEBI" id="CHEBI:15361"/>
        <dbReference type="ChEBI" id="CHEBI:15740"/>
        <dbReference type="ChEBI" id="CHEBI:57287"/>
        <dbReference type="ChEBI" id="CHEBI:57288"/>
        <dbReference type="EC" id="2.3.1.54"/>
    </reaction>
</comment>
<evidence type="ECO:0000256" key="1">
    <source>
        <dbReference type="ARBA" id="ARBA00004496"/>
    </source>
</evidence>
<dbReference type="RefSeq" id="WP_045068089.1">
    <property type="nucleotide sequence ID" value="NZ_JZSL01000001.1"/>
</dbReference>
<keyword evidence="6 12" id="KW-0119">Carbohydrate metabolism</keyword>
<evidence type="ECO:0000259" key="13">
    <source>
        <dbReference type="PROSITE" id="PS51149"/>
    </source>
</evidence>
<dbReference type="GO" id="GO:0008861">
    <property type="term" value="F:formate C-acetyltransferase activity"/>
    <property type="evidence" value="ECO:0007669"/>
    <property type="project" value="UniProtKB-UniRule"/>
</dbReference>
<comment type="subunit">
    <text evidence="12">Homodimer.</text>
</comment>
<comment type="pathway">
    <text evidence="12">Fermentation; pyruvate fermentation; formate from pyruvate: step 1/1.</text>
</comment>
<dbReference type="UniPathway" id="UPA00920">
    <property type="reaction ID" value="UER00891"/>
</dbReference>
<gene>
    <name evidence="15" type="primary">pflB</name>
    <name evidence="15" type="ORF">CTM89_11320</name>
</gene>
<dbReference type="Gene3D" id="3.20.70.20">
    <property type="match status" value="1"/>
</dbReference>
<dbReference type="FunFam" id="3.20.70.20:FF:000003">
    <property type="entry name" value="Formate acetyltransferase"/>
    <property type="match status" value="1"/>
</dbReference>
<dbReference type="PROSITE" id="PS51149">
    <property type="entry name" value="GLY_RADICAL_2"/>
    <property type="match status" value="1"/>
</dbReference>
<proteinExistence type="inferred from homology"/>
<evidence type="ECO:0000256" key="7">
    <source>
        <dbReference type="ARBA" id="ARBA00023315"/>
    </source>
</evidence>
<dbReference type="InterPro" id="IPR004184">
    <property type="entry name" value="PFL_dom"/>
</dbReference>
<dbReference type="CDD" id="cd01678">
    <property type="entry name" value="PFL1"/>
    <property type="match status" value="1"/>
</dbReference>
<dbReference type="InterPro" id="IPR001150">
    <property type="entry name" value="Gly_radical"/>
</dbReference>
<dbReference type="AlphaFoldDB" id="A0A2T3M9U0"/>
<evidence type="ECO:0000256" key="11">
    <source>
        <dbReference type="PROSITE-ProRule" id="PRU00493"/>
    </source>
</evidence>
<evidence type="ECO:0000313" key="16">
    <source>
        <dbReference type="Proteomes" id="UP000240410"/>
    </source>
</evidence>
<comment type="subcellular location">
    <subcellularLocation>
        <location evidence="1 12">Cytoplasm</location>
    </subcellularLocation>
</comment>
<evidence type="ECO:0000256" key="6">
    <source>
        <dbReference type="ARBA" id="ARBA00023277"/>
    </source>
</evidence>
<keyword evidence="7 12" id="KW-0012">Acyltransferase</keyword>
<sequence length="757" mass="84371">MAEQFTAWEGFTAGDWQNEVNVRDFIQKNYTPYEGDGSFLETEATPATAKLWDAVMEGIKQENSTHAPVDFDTDVVSTITAHDAGYIEKELETIVGLQTDAPLKRALIPNGGIRMIEGSCKVYGRELDPTIKKIYSELRKTHNQGVFDIYTKDILNCRKSGVLTGLPDAYGRGRIIGDYRRVALYGIDYLMKDKLAQFNSLQERFEKGEDLQMTMQLREEICEQHRALGQIKEMAAKYGCDISGPATTAQEAIQWTYFGYLAAVKSQNGAAMSLGRTSTFLDIFVERDIAAGKITEAQAQEMIDHFVMKLRMVRFLRTPEYDELFSGDPIWATESMGGMGLDGRTLVTRTNFRFLNSLYTMGPSPEPNITVLWSEQLPVGFKKFCAKVSIDTSSIQYENDDLMRPDMNSDDYAIACCVSPMVVGKQMQFFGARANLAKTMLYSINGGVDEKLKMQVGPKTEKVTAEVLDYTDVMDRLDHFMDWLATQYVTALNAIHYSHDKYSYEASLMALHDRDVKRTMACGIAGLSVAADSLSAIKYATVKPIRDEDGIAIDFEIEGDYPKFGNNDARVDDIACDLVERFMNKIRTHKMYRDAIPTQSILTITSNVVYGKKTGNTPDGRRAGAPFAPGANPMHGRDEKGAVASLTSVGKLPFAHAKDGISYTFSIVPNALGKDLDTQETNLAGLMDGYFHHEAGIEGGQHLNVNVLNRETLEDAVKNPEKYPQLTIRVSGYAVRFNSLTPEQQRDVISRTFTASL</sequence>
<dbReference type="EC" id="2.3.1.54" evidence="12"/>
<evidence type="ECO:0000256" key="9">
    <source>
        <dbReference type="PIRSR" id="PIRSR000379-1"/>
    </source>
</evidence>
<evidence type="ECO:0000256" key="10">
    <source>
        <dbReference type="PIRSR" id="PIRSR000379-2"/>
    </source>
</evidence>
<name>A0A2T3M9U0_PHOLE</name>
<dbReference type="PIRSF" id="PIRSF000379">
    <property type="entry name" value="For_Ac_trans_1"/>
    <property type="match status" value="1"/>
</dbReference>
<feature type="active site" description="S-acetylcysteine intermediate" evidence="9">
    <location>
        <position position="416"/>
    </location>
</feature>
<dbReference type="GO" id="GO:0006006">
    <property type="term" value="P:glucose metabolic process"/>
    <property type="evidence" value="ECO:0007669"/>
    <property type="project" value="UniProtKB-UniRule"/>
</dbReference>
<feature type="domain" description="PFL" evidence="14">
    <location>
        <begin position="1"/>
        <end position="622"/>
    </location>
</feature>
<dbReference type="NCBIfam" id="TIGR01255">
    <property type="entry name" value="pyr_form_ly_1"/>
    <property type="match status" value="1"/>
</dbReference>
<evidence type="ECO:0000256" key="4">
    <source>
        <dbReference type="ARBA" id="ARBA00022679"/>
    </source>
</evidence>
<feature type="domain" description="Glycine radical" evidence="13">
    <location>
        <begin position="629"/>
        <end position="757"/>
    </location>
</feature>
<evidence type="ECO:0000256" key="3">
    <source>
        <dbReference type="ARBA" id="ARBA00022490"/>
    </source>
</evidence>
<dbReference type="InterPro" id="IPR019777">
    <property type="entry name" value="Form_AcTrfase_GR_CS"/>
</dbReference>
<dbReference type="PANTHER" id="PTHR30191:SF0">
    <property type="entry name" value="FORMATE ACETYLTRANSFERASE 1"/>
    <property type="match status" value="1"/>
</dbReference>
<dbReference type="PROSITE" id="PS00850">
    <property type="entry name" value="GLY_RADICAL_1"/>
    <property type="match status" value="1"/>
</dbReference>
<reference evidence="15 16" key="1">
    <citation type="submission" date="2018-03" db="EMBL/GenBank/DDBJ databases">
        <title>Whole genome sequencing of Histamine producing bacteria.</title>
        <authorList>
            <person name="Butler K."/>
        </authorList>
    </citation>
    <scope>NUCLEOTIDE SEQUENCE [LARGE SCALE GENOMIC DNA]</scope>
    <source>
        <strain evidence="15 16">ATCC 33979</strain>
    </source>
</reference>
<dbReference type="Pfam" id="PF01228">
    <property type="entry name" value="Gly_radical"/>
    <property type="match status" value="1"/>
</dbReference>
<dbReference type="GO" id="GO:0005829">
    <property type="term" value="C:cytosol"/>
    <property type="evidence" value="ECO:0007669"/>
    <property type="project" value="TreeGrafter"/>
</dbReference>
<keyword evidence="3 12" id="KW-0963">Cytoplasm</keyword>
<feature type="modified residue" description="Glycine radical" evidence="10 11">
    <location>
        <position position="732"/>
    </location>
</feature>
<dbReference type="InterPro" id="IPR005949">
    <property type="entry name" value="Form_AcTrfase"/>
</dbReference>